<dbReference type="Gene3D" id="3.90.550.10">
    <property type="entry name" value="Spore Coat Polysaccharide Biosynthesis Protein SpsA, Chain A"/>
    <property type="match status" value="1"/>
</dbReference>
<name>A0A1I8FNE1_9PLAT</name>
<organism evidence="4 5">
    <name type="scientific">Macrostomum lignano</name>
    <dbReference type="NCBI Taxonomy" id="282301"/>
    <lineage>
        <taxon>Eukaryota</taxon>
        <taxon>Metazoa</taxon>
        <taxon>Spiralia</taxon>
        <taxon>Lophotrochozoa</taxon>
        <taxon>Platyhelminthes</taxon>
        <taxon>Rhabditophora</taxon>
        <taxon>Macrostomorpha</taxon>
        <taxon>Macrostomida</taxon>
        <taxon>Macrostomidae</taxon>
        <taxon>Macrostomum</taxon>
    </lineage>
</organism>
<feature type="compositionally biased region" description="Low complexity" evidence="2">
    <location>
        <begin position="110"/>
        <end position="120"/>
    </location>
</feature>
<evidence type="ECO:0000313" key="5">
    <source>
        <dbReference type="WBParaSite" id="maker-unitig_41880-snap-gene-0.1-mRNA-1"/>
    </source>
</evidence>
<evidence type="ECO:0000259" key="3">
    <source>
        <dbReference type="Pfam" id="PF00535"/>
    </source>
</evidence>
<dbReference type="AlphaFoldDB" id="A0A1I8FNE1"/>
<dbReference type="Proteomes" id="UP000095280">
    <property type="component" value="Unplaced"/>
</dbReference>
<dbReference type="WBParaSite" id="maker-unitig_41880-snap-gene-0.1-mRNA-1">
    <property type="protein sequence ID" value="maker-unitig_41880-snap-gene-0.1-mRNA-1"/>
    <property type="gene ID" value="maker-unitig_41880-snap-gene-0.1"/>
</dbReference>
<feature type="region of interest" description="Disordered" evidence="2">
    <location>
        <begin position="96"/>
        <end position="123"/>
    </location>
</feature>
<dbReference type="GO" id="GO:0008593">
    <property type="term" value="P:regulation of Notch signaling pathway"/>
    <property type="evidence" value="ECO:0007669"/>
    <property type="project" value="TreeGrafter"/>
</dbReference>
<dbReference type="GO" id="GO:0006493">
    <property type="term" value="P:protein O-linked glycosylation"/>
    <property type="evidence" value="ECO:0007669"/>
    <property type="project" value="TreeGrafter"/>
</dbReference>
<dbReference type="GO" id="GO:0004653">
    <property type="term" value="F:polypeptide N-acetylgalactosaminyltransferase activity"/>
    <property type="evidence" value="ECO:0007669"/>
    <property type="project" value="TreeGrafter"/>
</dbReference>
<dbReference type="PANTHER" id="PTHR11675">
    <property type="entry name" value="N-ACETYLGALACTOSAMINYLTRANSFERASE"/>
    <property type="match status" value="1"/>
</dbReference>
<feature type="region of interest" description="Disordered" evidence="2">
    <location>
        <begin position="260"/>
        <end position="284"/>
    </location>
</feature>
<protein>
    <submittedName>
        <fullName evidence="5">Glyco_trans_2-like domain-containing protein</fullName>
    </submittedName>
</protein>
<feature type="compositionally biased region" description="Low complexity" evidence="2">
    <location>
        <begin position="10"/>
        <end position="31"/>
    </location>
</feature>
<accession>A0A1I8FNE1</accession>
<dbReference type="GO" id="GO:0005112">
    <property type="term" value="F:Notch binding"/>
    <property type="evidence" value="ECO:0007669"/>
    <property type="project" value="TreeGrafter"/>
</dbReference>
<sequence>LCRQPDRVQVSPSVRFFSSKSSTPTHSSSSDSDSDSDSDSSSSDSDSESEEAGSNPGPTHKSVSGSSTKTGLKGGLDGGGIFAAAAAGVAAKATKGLTESSSIGSKQLDSGSPSGSKPSSQKLRNHLVPVHSSQPQLPEVRKSTSFATTNYRKFRKSTSFATTNYRKFRKSTSFKTTNNRKYRKCIGFKYHHNHQLDPSGLPGTQVTVPGYRKAPPNHPAVSRLKSAPTLYQLRVARPGQPAYNLEKLFAEFESLHRQTRRHSLSLNPSVPQPRLPSRLSGPDTKRHEFESYLAGMLELASQPVAIHSESSPKQKLPTRQPPSSLTWSRTMLRSLSWTLQNLPRILFSSFPAQNRQELVSQHAPVVMLSEVEALPRSELDPLTSVIIDTHNWSLPTGLPTSAQMLRSQQLHQHRQQSSASPKNRGGLFWRYWRSVCSSSVTIAPCCLMRFLLTLICLLCYWNLSINLKLYWQSNPGSSNNPLLNPSLKIFPKTPEERAEYNKAFHQHSFNAFLSDRLSLQRLSYDNLTASVIICFYNEAKSTLRRTLYSIFNRSPPHLLHEVIVLDDESNNGISSFDVNFISSKIRYLNCANEAGPHQGEKLCGQTGHRRVLIFLDSHIEVNVGWLQPLLHHLSIRSKIGRSSPNVIDEKTFEYSATPHVVGGFTWNLRFAWDPLPASVALRRAVPLARDVRWSSCRPGQHLHAFGAYDNLMETWGGENLEMSFRYWQCGGTVYACPCSRVGHERRPYGEFSGRDSWLFNSVRLANVWLGPFREVFFYQEPRAVGVDPGDLTSRLELQRTLGCVSFKWYLLNVASKKMIRSLPGRFRHLLT</sequence>
<dbReference type="PANTHER" id="PTHR11675:SF63">
    <property type="entry name" value="POLYPEPTIDE N-ACETYLGALACTOSAMINYLTRANSFERASE"/>
    <property type="match status" value="1"/>
</dbReference>
<dbReference type="GO" id="GO:0005794">
    <property type="term" value="C:Golgi apparatus"/>
    <property type="evidence" value="ECO:0007669"/>
    <property type="project" value="TreeGrafter"/>
</dbReference>
<dbReference type="InterPro" id="IPR029044">
    <property type="entry name" value="Nucleotide-diphossugar_trans"/>
</dbReference>
<feature type="region of interest" description="Disordered" evidence="2">
    <location>
        <begin position="1"/>
        <end position="77"/>
    </location>
</feature>
<proteinExistence type="predicted"/>
<dbReference type="InterPro" id="IPR001173">
    <property type="entry name" value="Glyco_trans_2-like"/>
</dbReference>
<keyword evidence="4" id="KW-1185">Reference proteome</keyword>
<dbReference type="SUPFAM" id="SSF53448">
    <property type="entry name" value="Nucleotide-diphospho-sugar transferases"/>
    <property type="match status" value="1"/>
</dbReference>
<keyword evidence="1" id="KW-1015">Disulfide bond</keyword>
<evidence type="ECO:0000313" key="4">
    <source>
        <dbReference type="Proteomes" id="UP000095280"/>
    </source>
</evidence>
<feature type="compositionally biased region" description="Low complexity" evidence="2">
    <location>
        <begin position="61"/>
        <end position="71"/>
    </location>
</feature>
<evidence type="ECO:0000256" key="1">
    <source>
        <dbReference type="ARBA" id="ARBA00023157"/>
    </source>
</evidence>
<reference evidence="5" key="1">
    <citation type="submission" date="2016-11" db="UniProtKB">
        <authorList>
            <consortium name="WormBaseParasite"/>
        </authorList>
    </citation>
    <scope>IDENTIFICATION</scope>
</reference>
<evidence type="ECO:0000256" key="2">
    <source>
        <dbReference type="SAM" id="MobiDB-lite"/>
    </source>
</evidence>
<feature type="domain" description="Glycosyltransferase 2-like" evidence="3">
    <location>
        <begin position="530"/>
        <end position="634"/>
    </location>
</feature>
<feature type="compositionally biased region" description="Polar residues" evidence="2">
    <location>
        <begin position="99"/>
        <end position="109"/>
    </location>
</feature>
<dbReference type="Pfam" id="PF00535">
    <property type="entry name" value="Glycos_transf_2"/>
    <property type="match status" value="1"/>
</dbReference>